<protein>
    <recommendedName>
        <fullName evidence="3">Glycosyl transferase family 2</fullName>
    </recommendedName>
</protein>
<dbReference type="Proteomes" id="UP000037178">
    <property type="component" value="Unassembled WGS sequence"/>
</dbReference>
<gene>
    <name evidence="1" type="ORF">AIOL_004630</name>
</gene>
<dbReference type="RefSeq" id="WP_160314551.1">
    <property type="nucleotide sequence ID" value="NZ_LFTY01000002.1"/>
</dbReference>
<accession>A0A0J9H1Q3</accession>
<proteinExistence type="predicted"/>
<dbReference type="EMBL" id="LFTY01000002">
    <property type="protein sequence ID" value="KMW59648.1"/>
    <property type="molecule type" value="Genomic_DNA"/>
</dbReference>
<dbReference type="Pfam" id="PF13704">
    <property type="entry name" value="Glyco_tranf_2_4"/>
    <property type="match status" value="1"/>
</dbReference>
<evidence type="ECO:0008006" key="3">
    <source>
        <dbReference type="Google" id="ProtNLM"/>
    </source>
</evidence>
<dbReference type="PATRIC" id="fig|1675527.3.peg.4846"/>
<dbReference type="AlphaFoldDB" id="A0A0J9H1Q3"/>
<organism evidence="1 2">
    <name type="scientific">Candidatus Rhodobacter oscarellae</name>
    <dbReference type="NCBI Taxonomy" id="1675527"/>
    <lineage>
        <taxon>Bacteria</taxon>
        <taxon>Pseudomonadati</taxon>
        <taxon>Pseudomonadota</taxon>
        <taxon>Alphaproteobacteria</taxon>
        <taxon>Rhodobacterales</taxon>
        <taxon>Rhodobacter group</taxon>
        <taxon>Rhodobacter</taxon>
    </lineage>
</organism>
<reference evidence="1 2" key="1">
    <citation type="submission" date="2015-06" db="EMBL/GenBank/DDBJ databases">
        <title>Draft genome sequence of an Alphaproteobacteria species associated to the Mediterranean sponge Oscarella lobularis.</title>
        <authorList>
            <person name="Jourda C."/>
            <person name="Santini S."/>
            <person name="Claverie J.-M."/>
        </authorList>
    </citation>
    <scope>NUCLEOTIDE SEQUENCE [LARGE SCALE GENOMIC DNA]</scope>
    <source>
        <strain evidence="1">IGS</strain>
    </source>
</reference>
<sequence>MNIAAITMVYKGYDTLRRWYQHYGELVGYDQLYVVSHGGDPKHREIAKRANVIDIPRTGLQRFDHNRTIALNGLTRFLEVYYDSVLRTDVDELVFFDPDLYGSLSDCLATVTCDVWFSLGFNVYPNAVDGPLSKDLKISEQRDLCVSSASYSKAVVARNGIFIGHHGARDETHRDGQRMGLPRGLYLAHIPYAEHPDAGVMDSTTEISRRSSETANELASVLALPVMDGEKELDEVFELLSQGFGRFRRKRPGIWVVPQIKRETAFRLPARFKGCF</sequence>
<dbReference type="STRING" id="1675527.AIOL_004630"/>
<evidence type="ECO:0000313" key="1">
    <source>
        <dbReference type="EMBL" id="KMW59648.1"/>
    </source>
</evidence>
<evidence type="ECO:0000313" key="2">
    <source>
        <dbReference type="Proteomes" id="UP000037178"/>
    </source>
</evidence>
<comment type="caution">
    <text evidence="1">The sequence shown here is derived from an EMBL/GenBank/DDBJ whole genome shotgun (WGS) entry which is preliminary data.</text>
</comment>
<keyword evidence="2" id="KW-1185">Reference proteome</keyword>
<dbReference type="OrthoDB" id="835336at2"/>
<name>A0A0J9H1Q3_9RHOB</name>